<organism evidence="2">
    <name type="scientific">Timema tahoe</name>
    <dbReference type="NCBI Taxonomy" id="61484"/>
    <lineage>
        <taxon>Eukaryota</taxon>
        <taxon>Metazoa</taxon>
        <taxon>Ecdysozoa</taxon>
        <taxon>Arthropoda</taxon>
        <taxon>Hexapoda</taxon>
        <taxon>Insecta</taxon>
        <taxon>Pterygota</taxon>
        <taxon>Neoptera</taxon>
        <taxon>Polyneoptera</taxon>
        <taxon>Phasmatodea</taxon>
        <taxon>Timematodea</taxon>
        <taxon>Timematoidea</taxon>
        <taxon>Timematidae</taxon>
        <taxon>Timema</taxon>
    </lineage>
</organism>
<dbReference type="InterPro" id="IPR038911">
    <property type="entry name" value="SCLT1"/>
</dbReference>
<protein>
    <submittedName>
        <fullName evidence="2">Uncharacterized protein</fullName>
    </submittedName>
</protein>
<feature type="coiled-coil region" evidence="1">
    <location>
        <begin position="461"/>
        <end position="495"/>
    </location>
</feature>
<evidence type="ECO:0000313" key="2">
    <source>
        <dbReference type="EMBL" id="CAD7460000.1"/>
    </source>
</evidence>
<dbReference type="PANTHER" id="PTHR35970:SF1">
    <property type="entry name" value="SODIUM CHANNEL AND CLATHRIN LINKER 1"/>
    <property type="match status" value="1"/>
</dbReference>
<keyword evidence="1" id="KW-0175">Coiled coil</keyword>
<proteinExistence type="predicted"/>
<reference evidence="2" key="1">
    <citation type="submission" date="2020-11" db="EMBL/GenBank/DDBJ databases">
        <authorList>
            <person name="Tran Van P."/>
        </authorList>
    </citation>
    <scope>NUCLEOTIDE SEQUENCE</scope>
</reference>
<accession>A0A7R9NXM9</accession>
<dbReference type="EMBL" id="OE003299">
    <property type="protein sequence ID" value="CAD7460000.1"/>
    <property type="molecule type" value="Genomic_DNA"/>
</dbReference>
<feature type="coiled-coil region" evidence="1">
    <location>
        <begin position="275"/>
        <end position="327"/>
    </location>
</feature>
<dbReference type="GO" id="GO:0045162">
    <property type="term" value="P:clustering of voltage-gated sodium channels"/>
    <property type="evidence" value="ECO:0007669"/>
    <property type="project" value="InterPro"/>
</dbReference>
<name>A0A7R9NXM9_9NEOP</name>
<feature type="coiled-coil region" evidence="1">
    <location>
        <begin position="109"/>
        <end position="231"/>
    </location>
</feature>
<gene>
    <name evidence="2" type="ORF">TTEB3V08_LOCUS7946</name>
</gene>
<dbReference type="PANTHER" id="PTHR35970">
    <property type="entry name" value="SODIUM CHANNEL AND CLATHRIN LINKER 1"/>
    <property type="match status" value="1"/>
</dbReference>
<feature type="coiled-coil region" evidence="1">
    <location>
        <begin position="374"/>
        <end position="431"/>
    </location>
</feature>
<dbReference type="GO" id="GO:0005814">
    <property type="term" value="C:centriole"/>
    <property type="evidence" value="ECO:0007669"/>
    <property type="project" value="TreeGrafter"/>
</dbReference>
<dbReference type="AlphaFoldDB" id="A0A7R9NXM9"/>
<dbReference type="GO" id="GO:0060271">
    <property type="term" value="P:cilium assembly"/>
    <property type="evidence" value="ECO:0007669"/>
    <property type="project" value="TreeGrafter"/>
</dbReference>
<evidence type="ECO:0000256" key="1">
    <source>
        <dbReference type="SAM" id="Coils"/>
    </source>
</evidence>
<sequence>MASSDDPCSVELCHFLVYLHRPRDVAMDAVLECNRVHSQLLNTESSSHLLNNEALAPLINEYESFIKALQSQVEFYKEKESAVEMWRCSLKEVASLEEELKIYQDNRHVDLAQRQLEKVKEQYSEAITLLDGKLTWLKNELNKERSLRTELQGELSKLQLEYQSSTTRLHDCDKELCVTLKDKLELEKQIHILENKITCLLEEKEALNNSSNKLEQALTRCHEQLEELSRRYGEACGKVEEALGLVDCACAERDRALLGEAAAKEEIAQSKVALSRLIEDAGEKIKEEAERLKEKYNRKIETVLYDMKKLDESLKEKTAELSREMKDHQSTQDQQQLELNEKDSHCTFLEHHLAGLKLDLKAALEARDEAIGHMERLSGEVTSLRQELDLTRHKSSTDLHAALQHAEDLECEKHLQERDDLIARLQEVQMKGVDVANELHHHLESQQQMKNKWQKAMRTLTLRFEKRIKELRCESSSLKEENQRLQSELKANRKQLCRIFPRHKLFEECKCDFLPPQLQIVQRVVCLLDAGSTPDRHPADHSLVLA</sequence>